<proteinExistence type="predicted"/>
<protein>
    <submittedName>
        <fullName evidence="2">Secreted protein</fullName>
    </submittedName>
</protein>
<dbReference type="WBParaSite" id="nRc.2.0.1.t31576-RA">
    <property type="protein sequence ID" value="nRc.2.0.1.t31576-RA"/>
    <property type="gene ID" value="nRc.2.0.1.g31576"/>
</dbReference>
<evidence type="ECO:0000313" key="1">
    <source>
        <dbReference type="Proteomes" id="UP000887565"/>
    </source>
</evidence>
<organism evidence="1 2">
    <name type="scientific">Romanomermis culicivorax</name>
    <name type="common">Nematode worm</name>
    <dbReference type="NCBI Taxonomy" id="13658"/>
    <lineage>
        <taxon>Eukaryota</taxon>
        <taxon>Metazoa</taxon>
        <taxon>Ecdysozoa</taxon>
        <taxon>Nematoda</taxon>
        <taxon>Enoplea</taxon>
        <taxon>Dorylaimia</taxon>
        <taxon>Mermithida</taxon>
        <taxon>Mermithoidea</taxon>
        <taxon>Mermithidae</taxon>
        <taxon>Romanomermis</taxon>
    </lineage>
</organism>
<keyword evidence="1" id="KW-1185">Reference proteome</keyword>
<dbReference type="Proteomes" id="UP000887565">
    <property type="component" value="Unplaced"/>
</dbReference>
<name>A0A915JYN0_ROMCU</name>
<evidence type="ECO:0000313" key="2">
    <source>
        <dbReference type="WBParaSite" id="nRc.2.0.1.t31576-RA"/>
    </source>
</evidence>
<dbReference type="AlphaFoldDB" id="A0A915JYN0"/>
<sequence length="99" mass="10917">MENKYTTRCLIALISLNLACRVFNNANVSTRTVLKTLAEFLASMPSNCGKVVFLKVYGQSRVRTRLSKGDECNGAFAPHATTAAAVTNQISKQVDWKYV</sequence>
<accession>A0A915JYN0</accession>
<reference evidence="2" key="1">
    <citation type="submission" date="2022-11" db="UniProtKB">
        <authorList>
            <consortium name="WormBaseParasite"/>
        </authorList>
    </citation>
    <scope>IDENTIFICATION</scope>
</reference>